<reference evidence="2" key="1">
    <citation type="submission" date="2016-10" db="EMBL/GenBank/DDBJ databases">
        <title>Comparative genomics uncovers the prolific and rare metabolic potential of the cyanobacterial genus Moorea.</title>
        <authorList>
            <person name="Leao T."/>
            <person name="Castelao G."/>
            <person name="Korobeynikov A."/>
            <person name="Monroe E.A."/>
            <person name="Podell S."/>
            <person name="Glukhov E."/>
            <person name="Allen E."/>
            <person name="Gerwick W.H."/>
            <person name="Gerwick L."/>
        </authorList>
    </citation>
    <scope>NUCLEOTIDE SEQUENCE [LARGE SCALE GENOMIC DNA]</scope>
    <source>
        <strain evidence="2">JHB</strain>
    </source>
</reference>
<dbReference type="InterPro" id="IPR029024">
    <property type="entry name" value="TerB-like"/>
</dbReference>
<dbReference type="SUPFAM" id="SSF158682">
    <property type="entry name" value="TerB-like"/>
    <property type="match status" value="1"/>
</dbReference>
<sequence length="161" mass="18260">MSNLEQDGKVWLLNHFYGVETPPPDQDYEAFVKAVLICAKADGIIEPEERNWVAGRAAVFGKTGYEMAKTYPADEDLLDVLADAPIANKHSRRIIIYTAIQACSADREYHEEERAAVYKMAKRLGVEEEVVKQIEQLCIEEAQTREKRISILFPEGIPSFK</sequence>
<gene>
    <name evidence="1" type="ORF">BJP36_31865</name>
</gene>
<dbReference type="Proteomes" id="UP000176944">
    <property type="component" value="Chromosome"/>
</dbReference>
<dbReference type="EMBL" id="CP017708">
    <property type="protein sequence ID" value="AOY83836.1"/>
    <property type="molecule type" value="Genomic_DNA"/>
</dbReference>
<protein>
    <recommendedName>
        <fullName evidence="3">Co-chaperone DjlA N-terminal domain-containing protein</fullName>
    </recommendedName>
</protein>
<evidence type="ECO:0000313" key="1">
    <source>
        <dbReference type="EMBL" id="AOY83836.1"/>
    </source>
</evidence>
<proteinExistence type="predicted"/>
<name>A0A1D9G854_MOOP1</name>
<dbReference type="Gene3D" id="1.10.3680.10">
    <property type="entry name" value="TerB-like"/>
    <property type="match status" value="1"/>
</dbReference>
<dbReference type="AlphaFoldDB" id="A0A1D9G854"/>
<accession>A0A1D9G854</accession>
<evidence type="ECO:0000313" key="2">
    <source>
        <dbReference type="Proteomes" id="UP000176944"/>
    </source>
</evidence>
<organism evidence="1 2">
    <name type="scientific">Moorena producens (strain JHB)</name>
    <dbReference type="NCBI Taxonomy" id="1454205"/>
    <lineage>
        <taxon>Bacteria</taxon>
        <taxon>Bacillati</taxon>
        <taxon>Cyanobacteriota</taxon>
        <taxon>Cyanophyceae</taxon>
        <taxon>Coleofasciculales</taxon>
        <taxon>Coleofasciculaceae</taxon>
        <taxon>Moorena</taxon>
    </lineage>
</organism>
<evidence type="ECO:0008006" key="3">
    <source>
        <dbReference type="Google" id="ProtNLM"/>
    </source>
</evidence>